<dbReference type="RefSeq" id="XP_007412995.1">
    <property type="nucleotide sequence ID" value="XM_007412933.1"/>
</dbReference>
<dbReference type="AlphaFoldDB" id="F4RUR0"/>
<sequence>MNSQSNQPCLRARFLSALKLSDKPNKVVGISSSNFKRAKAYEMAHPKPVVKPTLDLSDPLLVALARAANTSTSNRYAGQRSTKVPVRVPAGFPVNQNFSQRVHCTFDDLKDETEEVGADEDEDLDQSDPLLAALARSANNATSRRYASQRSTKVPIRVPAGFPVNQNFSQNVIHTFDDVKTKVKVEGPNADEDVISSSKHGKSRGIEFPRLDMPVSQNDSNLVDWSTSTPVRVARTNRHTLPSRGSSTFFTPGLTVSSSSATSSVVSPIGSASKTPTSISSARRVVSSTGPSLATPRWLSRKQTTPTPKDRLYTIHEALLSPFGLPSSAPEAIHEGKSHAEVLASLGFLNKFYSEM</sequence>
<dbReference type="EMBL" id="GL883122">
    <property type="protein sequence ID" value="EGG03881.1"/>
    <property type="molecule type" value="Genomic_DNA"/>
</dbReference>
<feature type="region of interest" description="Disordered" evidence="1">
    <location>
        <begin position="282"/>
        <end position="309"/>
    </location>
</feature>
<dbReference type="GeneID" id="18935339"/>
<reference evidence="3" key="1">
    <citation type="journal article" date="2011" name="Proc. Natl. Acad. Sci. U.S.A.">
        <title>Obligate biotrophy features unraveled by the genomic analysis of rust fungi.</title>
        <authorList>
            <person name="Duplessis S."/>
            <person name="Cuomo C.A."/>
            <person name="Lin Y.-C."/>
            <person name="Aerts A."/>
            <person name="Tisserant E."/>
            <person name="Veneault-Fourrey C."/>
            <person name="Joly D.L."/>
            <person name="Hacquard S."/>
            <person name="Amselem J."/>
            <person name="Cantarel B.L."/>
            <person name="Chiu R."/>
            <person name="Coutinho P.M."/>
            <person name="Feau N."/>
            <person name="Field M."/>
            <person name="Frey P."/>
            <person name="Gelhaye E."/>
            <person name="Goldberg J."/>
            <person name="Grabherr M.G."/>
            <person name="Kodira C.D."/>
            <person name="Kohler A."/>
            <person name="Kuees U."/>
            <person name="Lindquist E.A."/>
            <person name="Lucas S.M."/>
            <person name="Mago R."/>
            <person name="Mauceli E."/>
            <person name="Morin E."/>
            <person name="Murat C."/>
            <person name="Pangilinan J.L."/>
            <person name="Park R."/>
            <person name="Pearson M."/>
            <person name="Quesneville H."/>
            <person name="Rouhier N."/>
            <person name="Sakthikumar S."/>
            <person name="Salamov A.A."/>
            <person name="Schmutz J."/>
            <person name="Selles B."/>
            <person name="Shapiro H."/>
            <person name="Tanguay P."/>
            <person name="Tuskan G.A."/>
            <person name="Henrissat B."/>
            <person name="Van de Peer Y."/>
            <person name="Rouze P."/>
            <person name="Ellis J.G."/>
            <person name="Dodds P.N."/>
            <person name="Schein J.E."/>
            <person name="Zhong S."/>
            <person name="Hamelin R.C."/>
            <person name="Grigoriev I.V."/>
            <person name="Szabo L.J."/>
            <person name="Martin F."/>
        </authorList>
    </citation>
    <scope>NUCLEOTIDE SEQUENCE [LARGE SCALE GENOMIC DNA]</scope>
    <source>
        <strain evidence="3">98AG31 / pathotype 3-4-7</strain>
    </source>
</reference>
<dbReference type="Proteomes" id="UP000001072">
    <property type="component" value="Unassembled WGS sequence"/>
</dbReference>
<accession>F4RUR0</accession>
<dbReference type="VEuPathDB" id="FungiDB:MELLADRAFT_89821"/>
<organism evidence="3">
    <name type="scientific">Melampsora larici-populina (strain 98AG31 / pathotype 3-4-7)</name>
    <name type="common">Poplar leaf rust fungus</name>
    <dbReference type="NCBI Taxonomy" id="747676"/>
    <lineage>
        <taxon>Eukaryota</taxon>
        <taxon>Fungi</taxon>
        <taxon>Dikarya</taxon>
        <taxon>Basidiomycota</taxon>
        <taxon>Pucciniomycotina</taxon>
        <taxon>Pucciniomycetes</taxon>
        <taxon>Pucciniales</taxon>
        <taxon>Melampsoraceae</taxon>
        <taxon>Melampsora</taxon>
    </lineage>
</organism>
<name>F4RUR0_MELLP</name>
<keyword evidence="3" id="KW-1185">Reference proteome</keyword>
<proteinExistence type="predicted"/>
<evidence type="ECO:0000256" key="1">
    <source>
        <dbReference type="SAM" id="MobiDB-lite"/>
    </source>
</evidence>
<gene>
    <name evidence="2" type="ORF">MELLADRAFT_89821</name>
</gene>
<feature type="compositionally biased region" description="Polar residues" evidence="1">
    <location>
        <begin position="282"/>
        <end position="292"/>
    </location>
</feature>
<protein>
    <submittedName>
        <fullName evidence="2">Uncharacterized protein</fullName>
    </submittedName>
</protein>
<dbReference type="InParanoid" id="F4RUR0"/>
<evidence type="ECO:0000313" key="2">
    <source>
        <dbReference type="EMBL" id="EGG03881.1"/>
    </source>
</evidence>
<evidence type="ECO:0000313" key="3">
    <source>
        <dbReference type="Proteomes" id="UP000001072"/>
    </source>
</evidence>
<dbReference type="HOGENOM" id="CLU_950213_0_0_1"/>
<dbReference type="KEGG" id="mlr:MELLADRAFT_89821"/>